<dbReference type="InterPro" id="IPR057739">
    <property type="entry name" value="Glyco_hydro_29_N"/>
</dbReference>
<name>A0A7S1A1A5_NOCSC</name>
<feature type="chain" id="PRO_5030882884" description="alpha-L-fucosidase" evidence="7">
    <location>
        <begin position="16"/>
        <end position="522"/>
    </location>
</feature>
<evidence type="ECO:0000256" key="4">
    <source>
        <dbReference type="ARBA" id="ARBA00022801"/>
    </source>
</evidence>
<accession>A0A7S1A1A5</accession>
<keyword evidence="5" id="KW-0326">Glycosidase</keyword>
<proteinExistence type="inferred from homology"/>
<sequence length="522" mass="57360">MLPLWVSVLLCGVGGVPLPNARQLDFMEMEFTQFMHFSIPTFWKPSDAFLRGPNPTVGGNCQARVTGSVRDSQNDWHYPCLNANLFNPAELDIDQWMAASAALGMREICLTAKHFGGFTLWPSNFTPYGVHNATAWRGGKGDVLRDFADAARRWNISICYYCNPVDDGFLAQFGGVDALEFESRQLGMLGELLENYGPVNRFWFDGGSTVRPPNPEARPNGTNTSAIYRKAFALIHERSPSTLISPYHGDICATSETLYTSSAPRPNSSDASGCSDPSEDGAFFHPSEMHGITMQEGPDGNTDARPTYWFWHPWACAGNTTGCPWVGHANASRIFDGYIATVGHGGVLNMNIAPTAQGIMNASVVEVMHEAGKAINDTFLLHSAGTIQASGPCQEGLAVLNATGDFDYIVSMEDLSRGQRIGNYSIDFRRWGSSLWETLVPPVQLSGAVSTRLRDRPDGEDPRDSHVGHKRIDVPIAPTSGIAQVRFNCIRLTNATEAGAHVYLRRLSLHKRRVPWEDQFLV</sequence>
<dbReference type="AlphaFoldDB" id="A0A7S1A1A5"/>
<gene>
    <name evidence="9" type="ORF">NSCI0253_LOCUS13842</name>
</gene>
<evidence type="ECO:0000256" key="1">
    <source>
        <dbReference type="ARBA" id="ARBA00007951"/>
    </source>
</evidence>
<evidence type="ECO:0000256" key="5">
    <source>
        <dbReference type="ARBA" id="ARBA00023295"/>
    </source>
</evidence>
<feature type="region of interest" description="Disordered" evidence="6">
    <location>
        <begin position="450"/>
        <end position="470"/>
    </location>
</feature>
<evidence type="ECO:0000256" key="7">
    <source>
        <dbReference type="SAM" id="SignalP"/>
    </source>
</evidence>
<keyword evidence="3 7" id="KW-0732">Signal</keyword>
<dbReference type="Pfam" id="PF01120">
    <property type="entry name" value="Alpha_L_fucos"/>
    <property type="match status" value="1"/>
</dbReference>
<dbReference type="InterPro" id="IPR000933">
    <property type="entry name" value="Glyco_hydro_29"/>
</dbReference>
<evidence type="ECO:0000256" key="3">
    <source>
        <dbReference type="ARBA" id="ARBA00022729"/>
    </source>
</evidence>
<evidence type="ECO:0000256" key="6">
    <source>
        <dbReference type="SAM" id="MobiDB-lite"/>
    </source>
</evidence>
<feature type="signal peptide" evidence="7">
    <location>
        <begin position="1"/>
        <end position="15"/>
    </location>
</feature>
<dbReference type="InterPro" id="IPR017853">
    <property type="entry name" value="GH"/>
</dbReference>
<dbReference type="PANTHER" id="PTHR10030">
    <property type="entry name" value="ALPHA-L-FUCOSIDASE"/>
    <property type="match status" value="1"/>
</dbReference>
<dbReference type="GO" id="GO:0016139">
    <property type="term" value="P:glycoside catabolic process"/>
    <property type="evidence" value="ECO:0007669"/>
    <property type="project" value="TreeGrafter"/>
</dbReference>
<dbReference type="SUPFAM" id="SSF51445">
    <property type="entry name" value="(Trans)glycosidases"/>
    <property type="match status" value="1"/>
</dbReference>
<feature type="compositionally biased region" description="Basic and acidic residues" evidence="6">
    <location>
        <begin position="452"/>
        <end position="470"/>
    </location>
</feature>
<feature type="domain" description="Glycoside hydrolase family 29 N-terminal" evidence="8">
    <location>
        <begin position="69"/>
        <end position="221"/>
    </location>
</feature>
<protein>
    <recommendedName>
        <fullName evidence="2">alpha-L-fucosidase</fullName>
        <ecNumber evidence="2">3.2.1.51</ecNumber>
    </recommendedName>
</protein>
<dbReference type="EMBL" id="HBFQ01019712">
    <property type="protein sequence ID" value="CAD8839494.1"/>
    <property type="molecule type" value="Transcribed_RNA"/>
</dbReference>
<dbReference type="GO" id="GO:0005764">
    <property type="term" value="C:lysosome"/>
    <property type="evidence" value="ECO:0007669"/>
    <property type="project" value="TreeGrafter"/>
</dbReference>
<dbReference type="PANTHER" id="PTHR10030:SF37">
    <property type="entry name" value="ALPHA-L-FUCOSIDASE-RELATED"/>
    <property type="match status" value="1"/>
</dbReference>
<dbReference type="Gene3D" id="3.20.20.80">
    <property type="entry name" value="Glycosidases"/>
    <property type="match status" value="1"/>
</dbReference>
<dbReference type="SMART" id="SM00812">
    <property type="entry name" value="Alpha_L_fucos"/>
    <property type="match status" value="1"/>
</dbReference>
<evidence type="ECO:0000313" key="9">
    <source>
        <dbReference type="EMBL" id="CAD8839494.1"/>
    </source>
</evidence>
<evidence type="ECO:0000259" key="8">
    <source>
        <dbReference type="Pfam" id="PF01120"/>
    </source>
</evidence>
<organism evidence="9">
    <name type="scientific">Noctiluca scintillans</name>
    <name type="common">Sea sparkle</name>
    <name type="synonym">Red tide dinoflagellate</name>
    <dbReference type="NCBI Taxonomy" id="2966"/>
    <lineage>
        <taxon>Eukaryota</taxon>
        <taxon>Sar</taxon>
        <taxon>Alveolata</taxon>
        <taxon>Dinophyceae</taxon>
        <taxon>Noctilucales</taxon>
        <taxon>Noctilucaceae</taxon>
        <taxon>Noctiluca</taxon>
    </lineage>
</organism>
<dbReference type="EC" id="3.2.1.51" evidence="2"/>
<dbReference type="GO" id="GO:0006004">
    <property type="term" value="P:fucose metabolic process"/>
    <property type="evidence" value="ECO:0007669"/>
    <property type="project" value="TreeGrafter"/>
</dbReference>
<comment type="similarity">
    <text evidence="1">Belongs to the glycosyl hydrolase 29 family.</text>
</comment>
<dbReference type="GO" id="GO:0004560">
    <property type="term" value="F:alpha-L-fucosidase activity"/>
    <property type="evidence" value="ECO:0007669"/>
    <property type="project" value="UniProtKB-EC"/>
</dbReference>
<keyword evidence="4" id="KW-0378">Hydrolase</keyword>
<reference evidence="9" key="1">
    <citation type="submission" date="2021-01" db="EMBL/GenBank/DDBJ databases">
        <authorList>
            <person name="Corre E."/>
            <person name="Pelletier E."/>
            <person name="Niang G."/>
            <person name="Scheremetjew M."/>
            <person name="Finn R."/>
            <person name="Kale V."/>
            <person name="Holt S."/>
            <person name="Cochrane G."/>
            <person name="Meng A."/>
            <person name="Brown T."/>
            <person name="Cohen L."/>
        </authorList>
    </citation>
    <scope>NUCLEOTIDE SEQUENCE</scope>
</reference>
<evidence type="ECO:0000256" key="2">
    <source>
        <dbReference type="ARBA" id="ARBA00012662"/>
    </source>
</evidence>